<keyword evidence="2" id="KW-0812">Transmembrane</keyword>
<keyword evidence="2" id="KW-0472">Membrane</keyword>
<evidence type="ECO:0000256" key="1">
    <source>
        <dbReference type="SAM" id="MobiDB-lite"/>
    </source>
</evidence>
<feature type="compositionally biased region" description="Basic and acidic residues" evidence="1">
    <location>
        <begin position="115"/>
        <end position="127"/>
    </location>
</feature>
<dbReference type="AlphaFoldDB" id="A0A2C5XQB9"/>
<dbReference type="STRING" id="1399860.A0A2C5XQB9"/>
<name>A0A2C5XQB9_9HYPO</name>
<proteinExistence type="predicted"/>
<dbReference type="PANTHER" id="PTHR28251:SF1">
    <property type="entry name" value="V-TYPE ATPASE ASSEMBLY FACTOR PKR1"/>
    <property type="match status" value="1"/>
</dbReference>
<dbReference type="GO" id="GO:0005789">
    <property type="term" value="C:endoplasmic reticulum membrane"/>
    <property type="evidence" value="ECO:0007669"/>
    <property type="project" value="TreeGrafter"/>
</dbReference>
<reference evidence="3 4" key="1">
    <citation type="submission" date="2017-06" db="EMBL/GenBank/DDBJ databases">
        <title>Ant-infecting Ophiocordyceps genomes reveal a high diversity of potential behavioral manipulation genes and a possible major role for enterotoxins.</title>
        <authorList>
            <person name="De Bekker C."/>
            <person name="Evans H.C."/>
            <person name="Brachmann A."/>
            <person name="Hughes D.P."/>
        </authorList>
    </citation>
    <scope>NUCLEOTIDE SEQUENCE [LARGE SCALE GENOMIC DNA]</scope>
    <source>
        <strain evidence="3 4">Map64</strain>
    </source>
</reference>
<gene>
    <name evidence="3" type="ORF">CDD81_3165</name>
</gene>
<accession>A0A2C5XQB9</accession>
<dbReference type="EMBL" id="NJET01000203">
    <property type="protein sequence ID" value="PHH59475.1"/>
    <property type="molecule type" value="Genomic_DNA"/>
</dbReference>
<comment type="caution">
    <text evidence="3">The sequence shown here is derived from an EMBL/GenBank/DDBJ whole genome shotgun (WGS) entry which is preliminary data.</text>
</comment>
<dbReference type="Proteomes" id="UP000226192">
    <property type="component" value="Unassembled WGS sequence"/>
</dbReference>
<evidence type="ECO:0000313" key="4">
    <source>
        <dbReference type="Proteomes" id="UP000226192"/>
    </source>
</evidence>
<feature type="compositionally biased region" description="Basic and acidic residues" evidence="1">
    <location>
        <begin position="164"/>
        <end position="175"/>
    </location>
</feature>
<keyword evidence="4" id="KW-1185">Reference proteome</keyword>
<feature type="compositionally biased region" description="Low complexity" evidence="1">
    <location>
        <begin position="81"/>
        <end position="103"/>
    </location>
</feature>
<dbReference type="InterPro" id="IPR013945">
    <property type="entry name" value="Pkr1"/>
</dbReference>
<keyword evidence="2" id="KW-1133">Transmembrane helix</keyword>
<dbReference type="GO" id="GO:0070072">
    <property type="term" value="P:vacuolar proton-transporting V-type ATPase complex assembly"/>
    <property type="evidence" value="ECO:0007669"/>
    <property type="project" value="InterPro"/>
</dbReference>
<dbReference type="Pfam" id="PF08636">
    <property type="entry name" value="Pkr1"/>
    <property type="match status" value="1"/>
</dbReference>
<protein>
    <submittedName>
        <fullName evidence="3">Uncharacterized protein</fullName>
    </submittedName>
</protein>
<feature type="compositionally biased region" description="Polar residues" evidence="1">
    <location>
        <begin position="145"/>
        <end position="158"/>
    </location>
</feature>
<feature type="transmembrane region" description="Helical" evidence="2">
    <location>
        <begin position="20"/>
        <end position="41"/>
    </location>
</feature>
<feature type="region of interest" description="Disordered" evidence="1">
    <location>
        <begin position="81"/>
        <end position="175"/>
    </location>
</feature>
<dbReference type="PANTHER" id="PTHR28251">
    <property type="entry name" value="V-TYPE ATPASE ASSEMBLY FACTOR PKR1"/>
    <property type="match status" value="1"/>
</dbReference>
<evidence type="ECO:0000313" key="3">
    <source>
        <dbReference type="EMBL" id="PHH59475.1"/>
    </source>
</evidence>
<organism evidence="3 4">
    <name type="scientific">Ophiocordyceps australis</name>
    <dbReference type="NCBI Taxonomy" id="1399860"/>
    <lineage>
        <taxon>Eukaryota</taxon>
        <taxon>Fungi</taxon>
        <taxon>Dikarya</taxon>
        <taxon>Ascomycota</taxon>
        <taxon>Pezizomycotina</taxon>
        <taxon>Sordariomycetes</taxon>
        <taxon>Hypocreomycetidae</taxon>
        <taxon>Hypocreales</taxon>
        <taxon>Ophiocordycipitaceae</taxon>
        <taxon>Ophiocordyceps</taxon>
    </lineage>
</organism>
<evidence type="ECO:0000256" key="2">
    <source>
        <dbReference type="SAM" id="Phobius"/>
    </source>
</evidence>
<dbReference type="OrthoDB" id="9626941at2759"/>
<sequence length="175" mass="18222">MASFLTNLFNSIFVPGPTPTLLRAANTTFAALQLVLAVLLVVTRSVHFIILSVLCAALWRAINWFAAELAAADADAAAAAPSSSSSAAPAAASSSSRYSDSASEGQHLHRVHHQHSSDSDTEVERGAHVSGPAAVRRRAAAALPTQGSDAALSQSSASTEDEWEKVSTGDRDKLK</sequence>